<reference evidence="1" key="1">
    <citation type="submission" date="2022-12" db="EMBL/GenBank/DDBJ databases">
        <title>Genome Sequence of Lasiodiplodia mahajangana.</title>
        <authorList>
            <person name="Buettner E."/>
        </authorList>
    </citation>
    <scope>NUCLEOTIDE SEQUENCE</scope>
    <source>
        <strain evidence="1">VT137</strain>
    </source>
</reference>
<sequence>MIKSNMIQVNGTADLRQSLKNKQLPKRAGPTGEKREVLTYREPSPRRNKQNALDRLRQAAWKAKVAMYKYDHITAHEVRLMVLDPSPDPEADLITTLVTIPISQLSEYNYEALSYHWGESIANNPIYINSEQSQKSHLNNINDDASLDALRLYVKDNLYEALRHLRDKKQAIVLWADGICMDQGSEEEKGAQVPNMATIYSCAARVCVWLGLADRDRRTDKAMDFVGKIVKAYDIKELINENEAKNWRDLIFVMRSSWFSRRWIIQELALAKEASVHCGSKEVDWRDFSDAVSLFDLNFSEIRKLFDNKTKEYNAITELRPLRAKILVDEVSNTFLKSTDQTLFKPIKDLESLVSSLSSFETTDPRDTIYSFLNIARDTSFISGSQTPNSQITPPTPHYGRDLLQVYTDFVRYVVASSDSLDIICRQWALPERKMKALMYERLVKLPSWIKTVPESPYGKLGDGLNGRRNGDSFVGLPDARCYNASRGKSLDIRFGMGPSESPVRTAVSGSPTSAHHSPIESHPLTKTVSQESQRPPQSRPVTPEEERMMLEKRDPSIYVRGFKLGTVSWKTDPIPDGIIPQGALQRLGWFAREDCEFYYVPDKVWRTLVADRGPDGKLPPSWYHRACLRCLVHDTPNGHIATKDILEQNPEGIMFDYIKRVQAVTWNRVVLEATAEEYARDQDNTKAEPLVGIGPPTTENGDLVCIVFGCSVPLIIRPRFLKHDGARDGKARRPEKGDPDYYEFVGEAFIYGKMDGQAIEGINETTLQEKSRVFRLR</sequence>
<comment type="caution">
    <text evidence="1">The sequence shown here is derived from an EMBL/GenBank/DDBJ whole genome shotgun (WGS) entry which is preliminary data.</text>
</comment>
<dbReference type="EMBL" id="JAPUUL010001717">
    <property type="protein sequence ID" value="KAJ8126745.1"/>
    <property type="molecule type" value="Genomic_DNA"/>
</dbReference>
<name>A0ACC2JH34_9PEZI</name>
<accession>A0ACC2JH34</accession>
<evidence type="ECO:0000313" key="2">
    <source>
        <dbReference type="Proteomes" id="UP001153332"/>
    </source>
</evidence>
<protein>
    <submittedName>
        <fullName evidence="1">Uncharacterized protein</fullName>
    </submittedName>
</protein>
<dbReference type="Proteomes" id="UP001153332">
    <property type="component" value="Unassembled WGS sequence"/>
</dbReference>
<keyword evidence="2" id="KW-1185">Reference proteome</keyword>
<evidence type="ECO:0000313" key="1">
    <source>
        <dbReference type="EMBL" id="KAJ8126745.1"/>
    </source>
</evidence>
<proteinExistence type="predicted"/>
<gene>
    <name evidence="1" type="ORF">O1611_g6894</name>
</gene>
<organism evidence="1 2">
    <name type="scientific">Lasiodiplodia mahajangana</name>
    <dbReference type="NCBI Taxonomy" id="1108764"/>
    <lineage>
        <taxon>Eukaryota</taxon>
        <taxon>Fungi</taxon>
        <taxon>Dikarya</taxon>
        <taxon>Ascomycota</taxon>
        <taxon>Pezizomycotina</taxon>
        <taxon>Dothideomycetes</taxon>
        <taxon>Dothideomycetes incertae sedis</taxon>
        <taxon>Botryosphaeriales</taxon>
        <taxon>Botryosphaeriaceae</taxon>
        <taxon>Lasiodiplodia</taxon>
    </lineage>
</organism>